<evidence type="ECO:0000313" key="13">
    <source>
        <dbReference type="Proteomes" id="UP001497457"/>
    </source>
</evidence>
<feature type="domain" description="Amino acid transporter transmembrane" evidence="11">
    <location>
        <begin position="35"/>
        <end position="467"/>
    </location>
</feature>
<evidence type="ECO:0000256" key="1">
    <source>
        <dbReference type="ARBA" id="ARBA00004236"/>
    </source>
</evidence>
<organism evidence="12 13">
    <name type="scientific">Urochloa decumbens</name>
    <dbReference type="NCBI Taxonomy" id="240449"/>
    <lineage>
        <taxon>Eukaryota</taxon>
        <taxon>Viridiplantae</taxon>
        <taxon>Streptophyta</taxon>
        <taxon>Embryophyta</taxon>
        <taxon>Tracheophyta</taxon>
        <taxon>Spermatophyta</taxon>
        <taxon>Magnoliopsida</taxon>
        <taxon>Liliopsida</taxon>
        <taxon>Poales</taxon>
        <taxon>Poaceae</taxon>
        <taxon>PACMAD clade</taxon>
        <taxon>Panicoideae</taxon>
        <taxon>Panicodae</taxon>
        <taxon>Paniceae</taxon>
        <taxon>Melinidinae</taxon>
        <taxon>Urochloa</taxon>
    </lineage>
</organism>
<comment type="similarity">
    <text evidence="9">Belongs to the amino acid/polyamine transporter 2 family. Amino acid/auxin permease (AAAP) (TC 2.A.18.2) subfamily.</text>
</comment>
<feature type="transmembrane region" description="Helical" evidence="10">
    <location>
        <begin position="67"/>
        <end position="85"/>
    </location>
</feature>
<dbReference type="InterPro" id="IPR013057">
    <property type="entry name" value="AA_transpt_TM"/>
</dbReference>
<feature type="transmembrane region" description="Helical" evidence="10">
    <location>
        <begin position="190"/>
        <end position="213"/>
    </location>
</feature>
<evidence type="ECO:0000256" key="4">
    <source>
        <dbReference type="ARBA" id="ARBA00022692"/>
    </source>
</evidence>
<feature type="transmembrane region" description="Helical" evidence="10">
    <location>
        <begin position="410"/>
        <end position="430"/>
    </location>
</feature>
<feature type="transmembrane region" description="Helical" evidence="10">
    <location>
        <begin position="127"/>
        <end position="148"/>
    </location>
</feature>
<proteinExistence type="inferred from homology"/>
<evidence type="ECO:0000256" key="2">
    <source>
        <dbReference type="ARBA" id="ARBA00022448"/>
    </source>
</evidence>
<keyword evidence="6" id="KW-0029">Amino-acid transport</keyword>
<keyword evidence="3" id="KW-1003">Cell membrane</keyword>
<evidence type="ECO:0000256" key="7">
    <source>
        <dbReference type="ARBA" id="ARBA00022989"/>
    </source>
</evidence>
<name>A0ABC9ASB9_9POAL</name>
<evidence type="ECO:0000256" key="9">
    <source>
        <dbReference type="ARBA" id="ARBA00061463"/>
    </source>
</evidence>
<feature type="transmembrane region" description="Helical" evidence="10">
    <location>
        <begin position="442"/>
        <end position="464"/>
    </location>
</feature>
<dbReference type="Proteomes" id="UP001497457">
    <property type="component" value="Chromosome 22rd"/>
</dbReference>
<evidence type="ECO:0000259" key="11">
    <source>
        <dbReference type="Pfam" id="PF01490"/>
    </source>
</evidence>
<sequence>MSKKAGAAAAAFEVSVEAGNGSAAAWLDDDGRPRRTGTVWTASAHIITAVIGSGVLSLAWAIAQLGWAAGPAVMLLFALVIYYTSTLLAECYRSGDPVAGKRNYTYMDAVRASLGGAKVRLCGAIQYANLFGVAIGYTIAASISMQAIRRADCFHEKGHGNPCRSSSNPYMILFGVAEVVLSQIPDLDQIWWLSIVAAAMSFTYSAIGLALGVMQTVANGGFRGSLTGVAIGAGVSSTQKIFRSLQAFGNIAFAYSYAIILIEIQDTIKAPPPSEAKVMKKATMISVATTTLFYMLCGCMGYAAFGDEAPDNLLTGFGFYEPYWLLDVANAAIVVHLVGAYQVFVQPLFAFVETRAAASRWSDSAFVTKEVKLGPFFALSVFRLAWRTAFVCVTTVTAMLLPFFGDVVGLLGAVSFWPLTVYFPVEMYIVQRGVRRGSTRWVCLQTLSAACLVVSVAAAAGSIADVIDALKVYRPFSG</sequence>
<protein>
    <recommendedName>
        <fullName evidence="11">Amino acid transporter transmembrane domain-containing protein</fullName>
    </recommendedName>
</protein>
<dbReference type="GO" id="GO:0006865">
    <property type="term" value="P:amino acid transport"/>
    <property type="evidence" value="ECO:0007669"/>
    <property type="project" value="UniProtKB-KW"/>
</dbReference>
<dbReference type="GO" id="GO:0015293">
    <property type="term" value="F:symporter activity"/>
    <property type="evidence" value="ECO:0007669"/>
    <property type="project" value="UniProtKB-KW"/>
</dbReference>
<dbReference type="GO" id="GO:0005886">
    <property type="term" value="C:plasma membrane"/>
    <property type="evidence" value="ECO:0007669"/>
    <property type="project" value="UniProtKB-SubCell"/>
</dbReference>
<evidence type="ECO:0000256" key="3">
    <source>
        <dbReference type="ARBA" id="ARBA00022475"/>
    </source>
</evidence>
<evidence type="ECO:0000256" key="6">
    <source>
        <dbReference type="ARBA" id="ARBA00022970"/>
    </source>
</evidence>
<keyword evidence="13" id="KW-1185">Reference proteome</keyword>
<evidence type="ECO:0000256" key="10">
    <source>
        <dbReference type="SAM" id="Phobius"/>
    </source>
</evidence>
<dbReference type="PANTHER" id="PTHR48017">
    <property type="entry name" value="OS05G0424000 PROTEIN-RELATED"/>
    <property type="match status" value="1"/>
</dbReference>
<evidence type="ECO:0000256" key="8">
    <source>
        <dbReference type="ARBA" id="ARBA00023136"/>
    </source>
</evidence>
<evidence type="ECO:0000256" key="5">
    <source>
        <dbReference type="ARBA" id="ARBA00022847"/>
    </source>
</evidence>
<keyword evidence="8 10" id="KW-0472">Membrane</keyword>
<feature type="transmembrane region" description="Helical" evidence="10">
    <location>
        <begin position="42"/>
        <end position="60"/>
    </location>
</feature>
<dbReference type="EMBL" id="OZ075132">
    <property type="protein sequence ID" value="CAL4985337.1"/>
    <property type="molecule type" value="Genomic_DNA"/>
</dbReference>
<comment type="subcellular location">
    <subcellularLocation>
        <location evidence="1">Cell membrane</location>
    </subcellularLocation>
</comment>
<keyword evidence="5" id="KW-0769">Symport</keyword>
<reference evidence="13" key="1">
    <citation type="submission" date="2024-06" db="EMBL/GenBank/DDBJ databases">
        <authorList>
            <person name="Ryan C."/>
        </authorList>
    </citation>
    <scope>NUCLEOTIDE SEQUENCE [LARGE SCALE GENOMIC DNA]</scope>
</reference>
<keyword evidence="4 10" id="KW-0812">Transmembrane</keyword>
<gene>
    <name evidence="12" type="ORF">URODEC1_LOCUS57902</name>
</gene>
<accession>A0ABC9ASB9</accession>
<feature type="transmembrane region" description="Helical" evidence="10">
    <location>
        <begin position="384"/>
        <end position="404"/>
    </location>
</feature>
<dbReference type="Pfam" id="PF01490">
    <property type="entry name" value="Aa_trans"/>
    <property type="match status" value="1"/>
</dbReference>
<dbReference type="AlphaFoldDB" id="A0ABC9ASB9"/>
<evidence type="ECO:0000313" key="12">
    <source>
        <dbReference type="EMBL" id="CAL4985337.1"/>
    </source>
</evidence>
<keyword evidence="2" id="KW-0813">Transport</keyword>
<feature type="transmembrane region" description="Helical" evidence="10">
    <location>
        <begin position="323"/>
        <end position="345"/>
    </location>
</feature>
<keyword evidence="7 10" id="KW-1133">Transmembrane helix</keyword>
<dbReference type="FunFam" id="1.20.1740.10:FF:000055">
    <property type="entry name" value="Amino acid permease 6"/>
    <property type="match status" value="1"/>
</dbReference>
<reference evidence="12 13" key="2">
    <citation type="submission" date="2024-10" db="EMBL/GenBank/DDBJ databases">
        <authorList>
            <person name="Ryan C."/>
        </authorList>
    </citation>
    <scope>NUCLEOTIDE SEQUENCE [LARGE SCALE GENOMIC DNA]</scope>
</reference>
<feature type="transmembrane region" description="Helical" evidence="10">
    <location>
        <begin position="282"/>
        <end position="303"/>
    </location>
</feature>